<dbReference type="SUPFAM" id="SSF52540">
    <property type="entry name" value="P-loop containing nucleoside triphosphate hydrolases"/>
    <property type="match status" value="2"/>
</dbReference>
<evidence type="ECO:0000256" key="6">
    <source>
        <dbReference type="ARBA" id="ARBA00022989"/>
    </source>
</evidence>
<dbReference type="InterPro" id="IPR027417">
    <property type="entry name" value="P-loop_NTPase"/>
</dbReference>
<dbReference type="Pfam" id="PF00005">
    <property type="entry name" value="ABC_tran"/>
    <property type="match status" value="1"/>
</dbReference>
<dbReference type="GO" id="GO:0042626">
    <property type="term" value="F:ATPase-coupled transmembrane transporter activity"/>
    <property type="evidence" value="ECO:0007669"/>
    <property type="project" value="TreeGrafter"/>
</dbReference>
<evidence type="ECO:0000256" key="4">
    <source>
        <dbReference type="ARBA" id="ARBA00022741"/>
    </source>
</evidence>
<dbReference type="GO" id="GO:0016020">
    <property type="term" value="C:membrane"/>
    <property type="evidence" value="ECO:0007669"/>
    <property type="project" value="InterPro"/>
</dbReference>
<sequence>MWPTSAKKHRFAIILFGEAFDAKRYERVLQASQLAIGRQKARVAIARAMYWKHYDILLSDYPQSAVDPHVAHGIFNECVAGLARSKTRILVLNSHYDLLVHADKILVVRDGVIAGDGSYDEVLAMFPELTVTLEGGVTQPSCHDANSDDVKQDIVSAEIASGVPNNIPVKEMTTRSRSDEDDEVNVGQLIHEEDRVRGTVTKSVYNTYFDKSALPRTISFLCSTSQWQWARLSCRPSRVTGSQWPTSLSSPSSSSQASTSRKQVARLIKRLDGVTRTPVYNLFSETLSGLQTIRAFKMQEVFKTMNKKVVDENGNVYITTDRADSAMTSAERLLHFRQIPQEVYSPDCMPINVAAWPSQGAIKFDNVCLKLRPDLPLLLMMDIRGGEKVGICGRTGAGKSSRMIALFRTSEFTSGSVAIDGLDILKLKLNELRRSLAIIPQDPVLFSGPLCENLDPFGACSDAEIWAVRASADPPGG</sequence>
<proteinExistence type="predicted"/>
<evidence type="ECO:0000256" key="3">
    <source>
        <dbReference type="ARBA" id="ARBA00022737"/>
    </source>
</evidence>
<name>A0A9W6UDN0_9STRA</name>
<dbReference type="InterPro" id="IPR050173">
    <property type="entry name" value="ABC_transporter_C-like"/>
</dbReference>
<feature type="compositionally biased region" description="Low complexity" evidence="8">
    <location>
        <begin position="242"/>
        <end position="260"/>
    </location>
</feature>
<dbReference type="GO" id="GO:0012505">
    <property type="term" value="C:endomembrane system"/>
    <property type="evidence" value="ECO:0007669"/>
    <property type="project" value="UniProtKB-SubCell"/>
</dbReference>
<dbReference type="InterPro" id="IPR003439">
    <property type="entry name" value="ABC_transporter-like_ATP-bd"/>
</dbReference>
<keyword evidence="2" id="KW-0812">Transmembrane</keyword>
<evidence type="ECO:0000256" key="8">
    <source>
        <dbReference type="SAM" id="MobiDB-lite"/>
    </source>
</evidence>
<evidence type="ECO:0000259" key="9">
    <source>
        <dbReference type="Pfam" id="PF00005"/>
    </source>
</evidence>
<dbReference type="GO" id="GO:0005524">
    <property type="term" value="F:ATP binding"/>
    <property type="evidence" value="ECO:0007669"/>
    <property type="project" value="UniProtKB-KW"/>
</dbReference>
<dbReference type="PANTHER" id="PTHR24223:SF443">
    <property type="entry name" value="MULTIDRUG-RESISTANCE LIKE PROTEIN 1, ISOFORM I"/>
    <property type="match status" value="1"/>
</dbReference>
<feature type="domain" description="ABC transporter" evidence="9">
    <location>
        <begin position="381"/>
        <end position="449"/>
    </location>
</feature>
<dbReference type="GO" id="GO:0016887">
    <property type="term" value="F:ATP hydrolysis activity"/>
    <property type="evidence" value="ECO:0007669"/>
    <property type="project" value="InterPro"/>
</dbReference>
<keyword evidence="4" id="KW-0547">Nucleotide-binding</keyword>
<keyword evidence="5" id="KW-0067">ATP-binding</keyword>
<evidence type="ECO:0000256" key="5">
    <source>
        <dbReference type="ARBA" id="ARBA00022840"/>
    </source>
</evidence>
<evidence type="ECO:0000313" key="10">
    <source>
        <dbReference type="EMBL" id="GMF30263.1"/>
    </source>
</evidence>
<feature type="region of interest" description="Disordered" evidence="8">
    <location>
        <begin position="240"/>
        <end position="261"/>
    </location>
</feature>
<comment type="caution">
    <text evidence="10">The sequence shown here is derived from an EMBL/GenBank/DDBJ whole genome shotgun (WGS) entry which is preliminary data.</text>
</comment>
<dbReference type="AlphaFoldDB" id="A0A9W6UDN0"/>
<dbReference type="Gene3D" id="1.20.1560.10">
    <property type="entry name" value="ABC transporter type 1, transmembrane domain"/>
    <property type="match status" value="1"/>
</dbReference>
<protein>
    <submittedName>
        <fullName evidence="10">Unnamed protein product</fullName>
    </submittedName>
</protein>
<reference evidence="10" key="1">
    <citation type="submission" date="2023-04" db="EMBL/GenBank/DDBJ databases">
        <title>Phytophthora lilii NBRC 32176.</title>
        <authorList>
            <person name="Ichikawa N."/>
            <person name="Sato H."/>
            <person name="Tonouchi N."/>
        </authorList>
    </citation>
    <scope>NUCLEOTIDE SEQUENCE</scope>
    <source>
        <strain evidence="10">NBRC 32176</strain>
    </source>
</reference>
<keyword evidence="11" id="KW-1185">Reference proteome</keyword>
<evidence type="ECO:0000313" key="11">
    <source>
        <dbReference type="Proteomes" id="UP001165083"/>
    </source>
</evidence>
<organism evidence="10 11">
    <name type="scientific">Phytophthora lilii</name>
    <dbReference type="NCBI Taxonomy" id="2077276"/>
    <lineage>
        <taxon>Eukaryota</taxon>
        <taxon>Sar</taxon>
        <taxon>Stramenopiles</taxon>
        <taxon>Oomycota</taxon>
        <taxon>Peronosporomycetes</taxon>
        <taxon>Peronosporales</taxon>
        <taxon>Peronosporaceae</taxon>
        <taxon>Phytophthora</taxon>
    </lineage>
</organism>
<keyword evidence="6" id="KW-1133">Transmembrane helix</keyword>
<gene>
    <name evidence="10" type="ORF">Plil01_001290000</name>
</gene>
<keyword evidence="7" id="KW-0472">Membrane</keyword>
<comment type="subcellular location">
    <subcellularLocation>
        <location evidence="1">Endomembrane system</location>
        <topology evidence="1">Multi-pass membrane protein</topology>
    </subcellularLocation>
</comment>
<dbReference type="Gene3D" id="3.40.50.300">
    <property type="entry name" value="P-loop containing nucleotide triphosphate hydrolases"/>
    <property type="match status" value="2"/>
</dbReference>
<evidence type="ECO:0000256" key="7">
    <source>
        <dbReference type="ARBA" id="ARBA00023136"/>
    </source>
</evidence>
<keyword evidence="3" id="KW-0677">Repeat</keyword>
<dbReference type="Proteomes" id="UP001165083">
    <property type="component" value="Unassembled WGS sequence"/>
</dbReference>
<evidence type="ECO:0000256" key="2">
    <source>
        <dbReference type="ARBA" id="ARBA00022692"/>
    </source>
</evidence>
<accession>A0A9W6UDN0</accession>
<dbReference type="EMBL" id="BSXW01000824">
    <property type="protein sequence ID" value="GMF30263.1"/>
    <property type="molecule type" value="Genomic_DNA"/>
</dbReference>
<dbReference type="SUPFAM" id="SSF90123">
    <property type="entry name" value="ABC transporter transmembrane region"/>
    <property type="match status" value="1"/>
</dbReference>
<evidence type="ECO:0000256" key="1">
    <source>
        <dbReference type="ARBA" id="ARBA00004127"/>
    </source>
</evidence>
<dbReference type="InterPro" id="IPR036640">
    <property type="entry name" value="ABC1_TM_sf"/>
</dbReference>
<dbReference type="OrthoDB" id="127836at2759"/>
<dbReference type="PANTHER" id="PTHR24223">
    <property type="entry name" value="ATP-BINDING CASSETTE SUB-FAMILY C"/>
    <property type="match status" value="1"/>
</dbReference>